<dbReference type="RefSeq" id="WP_344232801.1">
    <property type="nucleotide sequence ID" value="NZ_BAAAPH010000004.1"/>
</dbReference>
<dbReference type="EMBL" id="BAAAPH010000004">
    <property type="protein sequence ID" value="GAA1560669.1"/>
    <property type="molecule type" value="Genomic_DNA"/>
</dbReference>
<reference evidence="2 3" key="1">
    <citation type="journal article" date="2019" name="Int. J. Syst. Evol. Microbiol.">
        <title>The Global Catalogue of Microorganisms (GCM) 10K type strain sequencing project: providing services to taxonomists for standard genome sequencing and annotation.</title>
        <authorList>
            <consortium name="The Broad Institute Genomics Platform"/>
            <consortium name="The Broad Institute Genome Sequencing Center for Infectious Disease"/>
            <person name="Wu L."/>
            <person name="Ma J."/>
        </authorList>
    </citation>
    <scope>NUCLEOTIDE SEQUENCE [LARGE SCALE GENOMIC DNA]</scope>
    <source>
        <strain evidence="2 3">JCM 15572</strain>
    </source>
</reference>
<feature type="transmembrane region" description="Helical" evidence="1">
    <location>
        <begin position="271"/>
        <end position="295"/>
    </location>
</feature>
<organism evidence="2 3">
    <name type="scientific">Kribbella hippodromi</name>
    <dbReference type="NCBI Taxonomy" id="434347"/>
    <lineage>
        <taxon>Bacteria</taxon>
        <taxon>Bacillati</taxon>
        <taxon>Actinomycetota</taxon>
        <taxon>Actinomycetes</taxon>
        <taxon>Propionibacteriales</taxon>
        <taxon>Kribbellaceae</taxon>
        <taxon>Kribbella</taxon>
    </lineage>
</organism>
<protein>
    <submittedName>
        <fullName evidence="2">Uncharacterized protein</fullName>
    </submittedName>
</protein>
<feature type="transmembrane region" description="Helical" evidence="1">
    <location>
        <begin position="150"/>
        <end position="168"/>
    </location>
</feature>
<keyword evidence="1" id="KW-0472">Membrane</keyword>
<keyword evidence="1" id="KW-1133">Transmembrane helix</keyword>
<feature type="transmembrane region" description="Helical" evidence="1">
    <location>
        <begin position="112"/>
        <end position="130"/>
    </location>
</feature>
<name>A0ABN2CMS8_9ACTN</name>
<keyword evidence="3" id="KW-1185">Reference proteome</keyword>
<evidence type="ECO:0000256" key="1">
    <source>
        <dbReference type="SAM" id="Phobius"/>
    </source>
</evidence>
<evidence type="ECO:0000313" key="3">
    <source>
        <dbReference type="Proteomes" id="UP001501705"/>
    </source>
</evidence>
<feature type="transmembrane region" description="Helical" evidence="1">
    <location>
        <begin position="24"/>
        <end position="43"/>
    </location>
</feature>
<sequence length="369" mass="38637">MASIASSEPAYADTESRTLLSKGWPAAVAVLTATFLSLVGICWDSQWHADVGPDTFFTLPHLLLYSGSALSGLVSLAVVLSTTANARAGRRIDPATGGQAVAVFGGTFKAPVGYLVAGTGSASFLLYGMYDLWWHEVYGFDAVLESPPHIGLLLSITVTMGGAILVFAAARDRRWGMPGAVAATSMLLAIDCLLLVVLEMLGKDVEWVAAGTGTVSALLLLAVRAMTGRKWAMVQTAGVLALIQLVLWWFAPWVTRLYADSLGLPLRDDVLGIPVMPVVWPMCLPLVAVAAELLLKDNKWRYGIVGALLAGAVAACAPYQAVVVAGEDAPAGVAVVLAVMLGALLGATAGLAVHSFGRVLRQVRPEVQS</sequence>
<accession>A0ABN2CMS8</accession>
<feature type="transmembrane region" description="Helical" evidence="1">
    <location>
        <begin position="207"/>
        <end position="225"/>
    </location>
</feature>
<gene>
    <name evidence="2" type="ORF">GCM10009804_16800</name>
</gene>
<comment type="caution">
    <text evidence="2">The sequence shown here is derived from an EMBL/GenBank/DDBJ whole genome shotgun (WGS) entry which is preliminary data.</text>
</comment>
<evidence type="ECO:0000313" key="2">
    <source>
        <dbReference type="EMBL" id="GAA1560669.1"/>
    </source>
</evidence>
<feature type="transmembrane region" description="Helical" evidence="1">
    <location>
        <begin position="302"/>
        <end position="321"/>
    </location>
</feature>
<dbReference type="Proteomes" id="UP001501705">
    <property type="component" value="Unassembled WGS sequence"/>
</dbReference>
<feature type="transmembrane region" description="Helical" evidence="1">
    <location>
        <begin position="232"/>
        <end position="251"/>
    </location>
</feature>
<feature type="transmembrane region" description="Helical" evidence="1">
    <location>
        <begin position="180"/>
        <end position="201"/>
    </location>
</feature>
<keyword evidence="1" id="KW-0812">Transmembrane</keyword>
<feature type="transmembrane region" description="Helical" evidence="1">
    <location>
        <begin position="63"/>
        <end position="82"/>
    </location>
</feature>
<proteinExistence type="predicted"/>
<feature type="transmembrane region" description="Helical" evidence="1">
    <location>
        <begin position="333"/>
        <end position="354"/>
    </location>
</feature>